<sequence length="51" mass="5571">LLVDYSLDEIRERAEIDIVKEHQRKMVSDEKTTVTAVNGGPCVAANGNVVS</sequence>
<dbReference type="AlphaFoldDB" id="A0A183ER79"/>
<accession>A0A183ER79</accession>
<reference evidence="1" key="1">
    <citation type="submission" date="2016-06" db="UniProtKB">
        <authorList>
            <consortium name="WormBaseParasite"/>
        </authorList>
    </citation>
    <scope>IDENTIFICATION</scope>
</reference>
<proteinExistence type="predicted"/>
<protein>
    <submittedName>
        <fullName evidence="1">DNA-directed RNA polymerase</fullName>
    </submittedName>
</protein>
<organism evidence="1">
    <name type="scientific">Gongylonema pulchrum</name>
    <dbReference type="NCBI Taxonomy" id="637853"/>
    <lineage>
        <taxon>Eukaryota</taxon>
        <taxon>Metazoa</taxon>
        <taxon>Ecdysozoa</taxon>
        <taxon>Nematoda</taxon>
        <taxon>Chromadorea</taxon>
        <taxon>Rhabditida</taxon>
        <taxon>Spirurina</taxon>
        <taxon>Spiruromorpha</taxon>
        <taxon>Spiruroidea</taxon>
        <taxon>Gongylonematidae</taxon>
        <taxon>Gongylonema</taxon>
    </lineage>
</organism>
<name>A0A183ER79_9BILA</name>
<dbReference type="WBParaSite" id="GPUH_0002350001-mRNA-1">
    <property type="protein sequence ID" value="GPUH_0002350001-mRNA-1"/>
    <property type="gene ID" value="GPUH_0002350001"/>
</dbReference>
<evidence type="ECO:0000313" key="1">
    <source>
        <dbReference type="WBParaSite" id="GPUH_0002350001-mRNA-1"/>
    </source>
</evidence>